<keyword evidence="1" id="KW-0472">Membrane</keyword>
<dbReference type="AlphaFoldDB" id="A0A6J4IWP2"/>
<dbReference type="EMBL" id="CADCTK010000564">
    <property type="protein sequence ID" value="CAA9263743.1"/>
    <property type="molecule type" value="Genomic_DNA"/>
</dbReference>
<keyword evidence="2" id="KW-0723">Serine/threonine-protein kinase</keyword>
<keyword evidence="2" id="KW-0808">Transferase</keyword>
<keyword evidence="1" id="KW-0812">Transmembrane</keyword>
<protein>
    <submittedName>
        <fullName evidence="2">Serine/threonine protein kinase PrkC, regulator of stationary phase</fullName>
    </submittedName>
</protein>
<feature type="transmembrane region" description="Helical" evidence="1">
    <location>
        <begin position="120"/>
        <end position="140"/>
    </location>
</feature>
<sequence>MVAVDFLARDSTWQGMTTRPGRIRWLAVMAGFFVDILLSEIIRGIGSQFDAAVLEGATFRSGTTSIVAVLLVLSTGIGGWVAGRMARHEHVLHGVLVGGVGIFLILLAGLGDAPEPFTNVVLQCFAVLAGGLGGFLSRWIPAPQEQ</sequence>
<dbReference type="InterPro" id="IPR023804">
    <property type="entry name" value="DUF3792_TM"/>
</dbReference>
<feature type="transmembrane region" description="Helical" evidence="1">
    <location>
        <begin position="65"/>
        <end position="83"/>
    </location>
</feature>
<proteinExistence type="predicted"/>
<reference evidence="2" key="1">
    <citation type="submission" date="2020-02" db="EMBL/GenBank/DDBJ databases">
        <authorList>
            <person name="Meier V. D."/>
        </authorList>
    </citation>
    <scope>NUCLEOTIDE SEQUENCE</scope>
    <source>
        <strain evidence="2">AVDCRST_MAG26</strain>
    </source>
</reference>
<feature type="transmembrane region" description="Helical" evidence="1">
    <location>
        <begin position="90"/>
        <end position="108"/>
    </location>
</feature>
<accession>A0A6J4IWP2</accession>
<keyword evidence="2" id="KW-0418">Kinase</keyword>
<dbReference type="GO" id="GO:0004674">
    <property type="term" value="F:protein serine/threonine kinase activity"/>
    <property type="evidence" value="ECO:0007669"/>
    <property type="project" value="UniProtKB-KW"/>
</dbReference>
<name>A0A6J4IWP2_9CHLR</name>
<gene>
    <name evidence="2" type="ORF">AVDCRST_MAG26-2462</name>
</gene>
<keyword evidence="1" id="KW-1133">Transmembrane helix</keyword>
<feature type="transmembrane region" description="Helical" evidence="1">
    <location>
        <begin position="25"/>
        <end position="45"/>
    </location>
</feature>
<dbReference type="NCBIfam" id="TIGR04086">
    <property type="entry name" value="TIGR04086_membr"/>
    <property type="match status" value="1"/>
</dbReference>
<organism evidence="2">
    <name type="scientific">uncultured Chloroflexia bacterium</name>
    <dbReference type="NCBI Taxonomy" id="1672391"/>
    <lineage>
        <taxon>Bacteria</taxon>
        <taxon>Bacillati</taxon>
        <taxon>Chloroflexota</taxon>
        <taxon>Chloroflexia</taxon>
        <taxon>environmental samples</taxon>
    </lineage>
</organism>
<evidence type="ECO:0000256" key="1">
    <source>
        <dbReference type="SAM" id="Phobius"/>
    </source>
</evidence>
<evidence type="ECO:0000313" key="2">
    <source>
        <dbReference type="EMBL" id="CAA9263743.1"/>
    </source>
</evidence>